<feature type="active site" description="Proton acceptor" evidence="2">
    <location>
        <position position="185"/>
    </location>
</feature>
<dbReference type="CDD" id="cd07208">
    <property type="entry name" value="Pat_hypo_Ecoli_yjju_like"/>
    <property type="match status" value="1"/>
</dbReference>
<keyword evidence="1 2" id="KW-0443">Lipid metabolism</keyword>
<dbReference type="InterPro" id="IPR002641">
    <property type="entry name" value="PNPLA_dom"/>
</dbReference>
<keyword evidence="5" id="KW-1185">Reference proteome</keyword>
<dbReference type="Pfam" id="PF01734">
    <property type="entry name" value="Patatin"/>
    <property type="match status" value="1"/>
</dbReference>
<gene>
    <name evidence="4" type="ORF">PROPJV5_0615</name>
</gene>
<evidence type="ECO:0000259" key="3">
    <source>
        <dbReference type="PROSITE" id="PS51635"/>
    </source>
</evidence>
<comment type="caution">
    <text evidence="2">Lacks conserved residue(s) required for the propagation of feature annotation.</text>
</comment>
<evidence type="ECO:0000256" key="2">
    <source>
        <dbReference type="PROSITE-ProRule" id="PRU01161"/>
    </source>
</evidence>
<evidence type="ECO:0000313" key="4">
    <source>
        <dbReference type="EMBL" id="SPF67658.1"/>
    </source>
</evidence>
<dbReference type="Gene3D" id="3.40.1090.10">
    <property type="entry name" value="Cytosolic phospholipase A2 catalytic domain"/>
    <property type="match status" value="1"/>
</dbReference>
<dbReference type="InterPro" id="IPR037483">
    <property type="entry name" value="YjjU-like"/>
</dbReference>
<dbReference type="EMBL" id="OMOH01000002">
    <property type="protein sequence ID" value="SPF67658.1"/>
    <property type="molecule type" value="Genomic_DNA"/>
</dbReference>
<dbReference type="SUPFAM" id="SSF52151">
    <property type="entry name" value="FabD/lysophospholipase-like"/>
    <property type="match status" value="1"/>
</dbReference>
<feature type="short sequence motif" description="GXSXG" evidence="2">
    <location>
        <begin position="52"/>
        <end position="56"/>
    </location>
</feature>
<dbReference type="PROSITE" id="PS51635">
    <property type="entry name" value="PNPLA"/>
    <property type="match status" value="1"/>
</dbReference>
<organism evidence="4 5">
    <name type="scientific">Propionibacterium ruminifibrarum</name>
    <dbReference type="NCBI Taxonomy" id="1962131"/>
    <lineage>
        <taxon>Bacteria</taxon>
        <taxon>Bacillati</taxon>
        <taxon>Actinomycetota</taxon>
        <taxon>Actinomycetes</taxon>
        <taxon>Propionibacteriales</taxon>
        <taxon>Propionibacteriaceae</taxon>
        <taxon>Propionibacterium</taxon>
    </lineage>
</organism>
<feature type="active site" description="Nucleophile" evidence="2">
    <location>
        <position position="54"/>
    </location>
</feature>
<dbReference type="AlphaFoldDB" id="A0A375I1X8"/>
<dbReference type="GO" id="GO:0016042">
    <property type="term" value="P:lipid catabolic process"/>
    <property type="evidence" value="ECO:0007669"/>
    <property type="project" value="UniProtKB-UniRule"/>
</dbReference>
<dbReference type="InterPro" id="IPR045943">
    <property type="entry name" value="DUF6363"/>
</dbReference>
<reference evidence="5" key="1">
    <citation type="submission" date="2018-02" db="EMBL/GenBank/DDBJ databases">
        <authorList>
            <person name="Hornung B."/>
        </authorList>
    </citation>
    <scope>NUCLEOTIDE SEQUENCE [LARGE SCALE GENOMIC DNA]</scope>
</reference>
<evidence type="ECO:0000256" key="1">
    <source>
        <dbReference type="ARBA" id="ARBA00023098"/>
    </source>
</evidence>
<keyword evidence="2" id="KW-0442">Lipid degradation</keyword>
<dbReference type="Pfam" id="PF19890">
    <property type="entry name" value="DUF6363"/>
    <property type="match status" value="1"/>
</dbReference>
<evidence type="ECO:0000313" key="5">
    <source>
        <dbReference type="Proteomes" id="UP000265962"/>
    </source>
</evidence>
<protein>
    <submittedName>
        <fullName evidence="4">Patatin-like phospholipase (PNPLA) domain profile</fullName>
    </submittedName>
</protein>
<keyword evidence="2" id="KW-0378">Hydrolase</keyword>
<dbReference type="GO" id="GO:0016787">
    <property type="term" value="F:hydrolase activity"/>
    <property type="evidence" value="ECO:0007669"/>
    <property type="project" value="UniProtKB-UniRule"/>
</dbReference>
<name>A0A375I1X8_9ACTN</name>
<dbReference type="Proteomes" id="UP000265962">
    <property type="component" value="Unassembled WGS sequence"/>
</dbReference>
<dbReference type="InterPro" id="IPR016035">
    <property type="entry name" value="Acyl_Trfase/lysoPLipase"/>
</dbReference>
<feature type="domain" description="PNPLA" evidence="3">
    <location>
        <begin position="21"/>
        <end position="199"/>
    </location>
</feature>
<proteinExistence type="predicted"/>
<sequence length="305" mass="33054">MTQPHDTGGSAPTSNVTDTALIFEGGGMRASYTSAMVAEMIRGEIFVDWVAGISAGSSNTANYLSRDAARARASFVDLVGDPQFGGFGTLVRGKGWFNAEYIYQRTGGPGQALPFDFSTYRTNPARPNFGAFRCDTGEQVWFTKADTPTMDDLMVRVRASSTMPGLMPTVTIGGLDYVDGALGPDGGIGLDRAQAAGFDKFLVVLTRDRGYVKPAPSRSQAALYRVLFRRYPAVIDALMHRHEGYNATREELFELEAAGRAYLFVPDIMPVENGERDTAKLAASHAAGLEQARRELPAIREFLGL</sequence>
<feature type="short sequence motif" description="DGA/G" evidence="2">
    <location>
        <begin position="185"/>
        <end position="187"/>
    </location>
</feature>
<accession>A0A375I1X8</accession>